<dbReference type="Proteomes" id="UP000604046">
    <property type="component" value="Unassembled WGS sequence"/>
</dbReference>
<evidence type="ECO:0000313" key="2">
    <source>
        <dbReference type="Proteomes" id="UP000604046"/>
    </source>
</evidence>
<sequence length="217" mass="24710">MADASSSHTIKDVERSEVEEFVQEHLCGTLDAPKTGNKNLLVFHMPKFHSHVKCASGKFDQTHSGGSLKYYIKTKTLVLQQGYHNMEHALLMDRLHPHRDTSASSDELVFNLRQLWEAYSNQEQPMWRDVRERPRSYDGSYLASGKHRGETFKSVYGGGNNKYVKWLTSGEAEGDPSRGKTSLGMRMFYEYCLARQSQPDNDATAKRCKKRPAAAME</sequence>
<gene>
    <name evidence="1" type="ORF">SNAT2548_LOCUS4432</name>
</gene>
<dbReference type="EMBL" id="CAJNDS010000271">
    <property type="protein sequence ID" value="CAE7036839.1"/>
    <property type="molecule type" value="Genomic_DNA"/>
</dbReference>
<dbReference type="AlphaFoldDB" id="A0A812ILM9"/>
<comment type="caution">
    <text evidence="1">The sequence shown here is derived from an EMBL/GenBank/DDBJ whole genome shotgun (WGS) entry which is preliminary data.</text>
</comment>
<accession>A0A812ILM9</accession>
<reference evidence="1" key="1">
    <citation type="submission" date="2021-02" db="EMBL/GenBank/DDBJ databases">
        <authorList>
            <person name="Dougan E. K."/>
            <person name="Rhodes N."/>
            <person name="Thang M."/>
            <person name="Chan C."/>
        </authorList>
    </citation>
    <scope>NUCLEOTIDE SEQUENCE</scope>
</reference>
<organism evidence="1 2">
    <name type="scientific">Symbiodinium natans</name>
    <dbReference type="NCBI Taxonomy" id="878477"/>
    <lineage>
        <taxon>Eukaryota</taxon>
        <taxon>Sar</taxon>
        <taxon>Alveolata</taxon>
        <taxon>Dinophyceae</taxon>
        <taxon>Suessiales</taxon>
        <taxon>Symbiodiniaceae</taxon>
        <taxon>Symbiodinium</taxon>
    </lineage>
</organism>
<name>A0A812ILM9_9DINO</name>
<proteinExistence type="predicted"/>
<protein>
    <submittedName>
        <fullName evidence="1">Uncharacterized protein</fullName>
    </submittedName>
</protein>
<keyword evidence="2" id="KW-1185">Reference proteome</keyword>
<evidence type="ECO:0000313" key="1">
    <source>
        <dbReference type="EMBL" id="CAE7036839.1"/>
    </source>
</evidence>